<dbReference type="GO" id="GO:0071973">
    <property type="term" value="P:bacterial-type flagellum-dependent cell motility"/>
    <property type="evidence" value="ECO:0007669"/>
    <property type="project" value="InterPro"/>
</dbReference>
<accession>A0A0D2HSP8</accession>
<dbReference type="HAMAP" id="MF_00415">
    <property type="entry name" value="FlgH"/>
    <property type="match status" value="1"/>
</dbReference>
<name>A0A0D2HSP8_9BACT</name>
<dbReference type="AlphaFoldDB" id="A0A0D2HSP8"/>
<dbReference type="Pfam" id="PF02107">
    <property type="entry name" value="FlgH"/>
    <property type="match status" value="1"/>
</dbReference>
<evidence type="ECO:0000313" key="10">
    <source>
        <dbReference type="Proteomes" id="UP000032233"/>
    </source>
</evidence>
<dbReference type="PANTHER" id="PTHR34933">
    <property type="entry name" value="FLAGELLAR L-RING PROTEIN"/>
    <property type="match status" value="1"/>
</dbReference>
<keyword evidence="4 7" id="KW-0472">Membrane</keyword>
<evidence type="ECO:0000256" key="5">
    <source>
        <dbReference type="ARBA" id="ARBA00023143"/>
    </source>
</evidence>
<evidence type="ECO:0000256" key="6">
    <source>
        <dbReference type="ARBA" id="ARBA00023237"/>
    </source>
</evidence>
<dbReference type="FunCoup" id="A0A0D2HSP8">
    <property type="interactions" value="93"/>
</dbReference>
<comment type="subcellular location">
    <subcellularLocation>
        <location evidence="7">Cell outer membrane</location>
        <topology evidence="7">Lipid-anchor</topology>
    </subcellularLocation>
    <subcellularLocation>
        <location evidence="7">Bacterial flagellum basal body</location>
    </subcellularLocation>
</comment>
<comment type="similarity">
    <text evidence="2 7">Belongs to the FlgH family.</text>
</comment>
<keyword evidence="7" id="KW-0449">Lipoprotein</keyword>
<keyword evidence="10" id="KW-1185">Reference proteome</keyword>
<dbReference type="RefSeq" id="WP_052515148.1">
    <property type="nucleotide sequence ID" value="NZ_AZAC01000015.1"/>
</dbReference>
<evidence type="ECO:0000256" key="8">
    <source>
        <dbReference type="SAM" id="SignalP"/>
    </source>
</evidence>
<organism evidence="9 10">
    <name type="scientific">Dethiosulfatarculus sandiegensis</name>
    <dbReference type="NCBI Taxonomy" id="1429043"/>
    <lineage>
        <taxon>Bacteria</taxon>
        <taxon>Pseudomonadati</taxon>
        <taxon>Thermodesulfobacteriota</taxon>
        <taxon>Desulfarculia</taxon>
        <taxon>Desulfarculales</taxon>
        <taxon>Desulfarculaceae</taxon>
        <taxon>Dethiosulfatarculus</taxon>
    </lineage>
</organism>
<dbReference type="PRINTS" id="PR01008">
    <property type="entry name" value="FLGLRINGFLGH"/>
</dbReference>
<dbReference type="PROSITE" id="PS51257">
    <property type="entry name" value="PROKAR_LIPOPROTEIN"/>
    <property type="match status" value="1"/>
</dbReference>
<evidence type="ECO:0000256" key="2">
    <source>
        <dbReference type="ARBA" id="ARBA00006929"/>
    </source>
</evidence>
<comment type="subunit">
    <text evidence="7">The basal body constitutes a major portion of the flagellar organelle and consists of four rings (L,P,S, and M) mounted on a central rod.</text>
</comment>
<evidence type="ECO:0000256" key="1">
    <source>
        <dbReference type="ARBA" id="ARBA00002591"/>
    </source>
</evidence>
<dbReference type="OrthoDB" id="9789227at2"/>
<evidence type="ECO:0000256" key="7">
    <source>
        <dbReference type="HAMAP-Rule" id="MF_00415"/>
    </source>
</evidence>
<dbReference type="GO" id="GO:0003774">
    <property type="term" value="F:cytoskeletal motor activity"/>
    <property type="evidence" value="ECO:0007669"/>
    <property type="project" value="InterPro"/>
</dbReference>
<dbReference type="InParanoid" id="A0A0D2HSP8"/>
<evidence type="ECO:0000256" key="3">
    <source>
        <dbReference type="ARBA" id="ARBA00022729"/>
    </source>
</evidence>
<keyword evidence="3 7" id="KW-0732">Signal</keyword>
<evidence type="ECO:0000313" key="9">
    <source>
        <dbReference type="EMBL" id="KIX13533.1"/>
    </source>
</evidence>
<reference evidence="9 10" key="1">
    <citation type="submission" date="2013-11" db="EMBL/GenBank/DDBJ databases">
        <title>Metagenomic analysis of a methanogenic consortium involved in long chain n-alkane degradation.</title>
        <authorList>
            <person name="Davidova I.A."/>
            <person name="Callaghan A.V."/>
            <person name="Wawrik B."/>
            <person name="Pruitt S."/>
            <person name="Marks C."/>
            <person name="Duncan K.E."/>
            <person name="Suflita J.M."/>
        </authorList>
    </citation>
    <scope>NUCLEOTIDE SEQUENCE [LARGE SCALE GENOMIC DNA]</scope>
    <source>
        <strain evidence="9 10">SPR</strain>
    </source>
</reference>
<dbReference type="GO" id="GO:0009279">
    <property type="term" value="C:cell outer membrane"/>
    <property type="evidence" value="ECO:0007669"/>
    <property type="project" value="UniProtKB-SubCell"/>
</dbReference>
<keyword evidence="5 7" id="KW-0975">Bacterial flagellum</keyword>
<dbReference type="EMBL" id="AZAC01000015">
    <property type="protein sequence ID" value="KIX13533.1"/>
    <property type="molecule type" value="Genomic_DNA"/>
</dbReference>
<dbReference type="Proteomes" id="UP000032233">
    <property type="component" value="Unassembled WGS sequence"/>
</dbReference>
<dbReference type="STRING" id="1429043.X474_13690"/>
<dbReference type="PANTHER" id="PTHR34933:SF1">
    <property type="entry name" value="FLAGELLAR L-RING PROTEIN"/>
    <property type="match status" value="1"/>
</dbReference>
<keyword evidence="6 7" id="KW-0998">Cell outer membrane</keyword>
<evidence type="ECO:0000256" key="4">
    <source>
        <dbReference type="ARBA" id="ARBA00023136"/>
    </source>
</evidence>
<dbReference type="GO" id="GO:0009427">
    <property type="term" value="C:bacterial-type flagellum basal body, distal rod, L ring"/>
    <property type="evidence" value="ECO:0007669"/>
    <property type="project" value="InterPro"/>
</dbReference>
<comment type="function">
    <text evidence="1 7">Assembles around the rod to form the L-ring and probably protects the motor/basal body from shearing forces during rotation.</text>
</comment>
<proteinExistence type="inferred from homology"/>
<feature type="signal peptide" evidence="8">
    <location>
        <begin position="1"/>
        <end position="32"/>
    </location>
</feature>
<gene>
    <name evidence="7" type="primary">flgH</name>
    <name evidence="9" type="ORF">X474_13690</name>
</gene>
<comment type="caution">
    <text evidence="9">The sequence shown here is derived from an EMBL/GenBank/DDBJ whole genome shotgun (WGS) entry which is preliminary data.</text>
</comment>
<feature type="chain" id="PRO_5008829787" description="Flagellar L-ring protein" evidence="8">
    <location>
        <begin position="33"/>
        <end position="238"/>
    </location>
</feature>
<dbReference type="InterPro" id="IPR000527">
    <property type="entry name" value="Flag_Lring"/>
</dbReference>
<protein>
    <recommendedName>
        <fullName evidence="7">Flagellar L-ring protein</fullName>
    </recommendedName>
    <alternativeName>
        <fullName evidence="7">Basal body L-ring protein</fullName>
    </alternativeName>
</protein>
<sequence>MGGYEKMKRLMALVLSGSLVILAGCATSPQLAKVDQPIPAPTRPDKSLRMPKPATGSLFLDRNSDLFSDLRAKNVGDIVIVEIVENSKANKKADTKAERTNEFSAGIPNFLGYENSLVPTRGDVDPSNLVKADFTSKHDAKASMTKEDSMTASIGCTVMEVLPGGNLLIRGSREIQVAGETQNIILEGKIRTADVTNANTVFSTQLADARIFYTGRGVLTDKQKPGWLARLLDTIWPF</sequence>